<proteinExistence type="predicted"/>
<sequence>MVLMTMDRRTMDIVTLLVSYFVHVYPATDNNPDDNDDNDVVVMTDANNCLSSVVMNTFYLKILECSVSNTDGGHCIDVTIFNERKTSDSPKRGVTTYNSLYSVTRRHLIGPHTLPTMEAATIVVAIEFDSGHPSIDVDFENIVEETAAAVALREIFLLLELLTFRRRLSATSVKSVPPSLPPPIMGWQAERLSRCICEICRDISSNVRSDRLRLLYSSELSRAGERSAWPIPISLFECTLANGNSRSSSLRTAPPFDIISTILPAIFMAPRPTFSIKSCTEFCTFCKSFKIPVENFKYNAKHQEDGKGKDIYQANALTSSKDTIILKRFNRDTSSEFTDIYNDENGDVIPGNDGFEYKSFVDHILERAQQAAESFQSMWHSITDSFKHAMDALRGFFSDDSYEMYTHEDYEEQQRLQIIETLKKES</sequence>
<dbReference type="VEuPathDB" id="VectorBase:GAUT033513"/>
<accession>A0A1A9VD68</accession>
<protein>
    <submittedName>
        <fullName evidence="1">Uncharacterized protein</fullName>
    </submittedName>
</protein>
<reference evidence="1" key="1">
    <citation type="submission" date="2020-05" db="UniProtKB">
        <authorList>
            <consortium name="EnsemblMetazoa"/>
        </authorList>
    </citation>
    <scope>IDENTIFICATION</scope>
    <source>
        <strain evidence="1">TTRI</strain>
    </source>
</reference>
<dbReference type="AlphaFoldDB" id="A0A1A9VD68"/>
<dbReference type="EnsemblMetazoa" id="GAUT033513-RA">
    <property type="protein sequence ID" value="GAUT033513-PA"/>
    <property type="gene ID" value="GAUT033513"/>
</dbReference>
<name>A0A1A9VD68_GLOAU</name>
<keyword evidence="2" id="KW-1185">Reference proteome</keyword>
<organism evidence="1 2">
    <name type="scientific">Glossina austeni</name>
    <name type="common">Savannah tsetse fly</name>
    <dbReference type="NCBI Taxonomy" id="7395"/>
    <lineage>
        <taxon>Eukaryota</taxon>
        <taxon>Metazoa</taxon>
        <taxon>Ecdysozoa</taxon>
        <taxon>Arthropoda</taxon>
        <taxon>Hexapoda</taxon>
        <taxon>Insecta</taxon>
        <taxon>Pterygota</taxon>
        <taxon>Neoptera</taxon>
        <taxon>Endopterygota</taxon>
        <taxon>Diptera</taxon>
        <taxon>Brachycera</taxon>
        <taxon>Muscomorpha</taxon>
        <taxon>Hippoboscoidea</taxon>
        <taxon>Glossinidae</taxon>
        <taxon>Glossina</taxon>
    </lineage>
</organism>
<dbReference type="Proteomes" id="UP000078200">
    <property type="component" value="Unassembled WGS sequence"/>
</dbReference>
<evidence type="ECO:0000313" key="2">
    <source>
        <dbReference type="Proteomes" id="UP000078200"/>
    </source>
</evidence>
<evidence type="ECO:0000313" key="1">
    <source>
        <dbReference type="EnsemblMetazoa" id="GAUT033513-PA"/>
    </source>
</evidence>